<evidence type="ECO:0000259" key="1">
    <source>
        <dbReference type="PROSITE" id="PS51725"/>
    </source>
</evidence>
<dbReference type="EMBL" id="BOQL01000065">
    <property type="protein sequence ID" value="GIM76986.1"/>
    <property type="molecule type" value="Genomic_DNA"/>
</dbReference>
<comment type="caution">
    <text evidence="2">The sequence shown here is derived from an EMBL/GenBank/DDBJ whole genome shotgun (WGS) entry which is preliminary data.</text>
</comment>
<proteinExistence type="predicted"/>
<dbReference type="SUPFAM" id="SSF54909">
    <property type="entry name" value="Dimeric alpha+beta barrel"/>
    <property type="match status" value="1"/>
</dbReference>
<dbReference type="Pfam" id="PF03992">
    <property type="entry name" value="ABM"/>
    <property type="match status" value="1"/>
</dbReference>
<protein>
    <recommendedName>
        <fullName evidence="1">ABM domain-containing protein</fullName>
    </recommendedName>
</protein>
<dbReference type="InterPro" id="IPR050744">
    <property type="entry name" value="AI-2_Isomerase_LsrG"/>
</dbReference>
<dbReference type="InterPro" id="IPR007138">
    <property type="entry name" value="ABM_dom"/>
</dbReference>
<keyword evidence="3" id="KW-1185">Reference proteome</keyword>
<evidence type="ECO:0000313" key="3">
    <source>
        <dbReference type="Proteomes" id="UP000681340"/>
    </source>
</evidence>
<evidence type="ECO:0000313" key="2">
    <source>
        <dbReference type="EMBL" id="GIM76986.1"/>
    </source>
</evidence>
<organism evidence="2 3">
    <name type="scientific">Actinoplanes auranticolor</name>
    <dbReference type="NCBI Taxonomy" id="47988"/>
    <lineage>
        <taxon>Bacteria</taxon>
        <taxon>Bacillati</taxon>
        <taxon>Actinomycetota</taxon>
        <taxon>Actinomycetes</taxon>
        <taxon>Micromonosporales</taxon>
        <taxon>Micromonosporaceae</taxon>
        <taxon>Actinoplanes</taxon>
    </lineage>
</organism>
<dbReference type="AlphaFoldDB" id="A0A919SSY0"/>
<dbReference type="Gene3D" id="3.30.70.100">
    <property type="match status" value="1"/>
</dbReference>
<dbReference type="PROSITE" id="PS51725">
    <property type="entry name" value="ABM"/>
    <property type="match status" value="1"/>
</dbReference>
<dbReference type="InterPro" id="IPR011008">
    <property type="entry name" value="Dimeric_a/b-barrel"/>
</dbReference>
<dbReference type="GO" id="GO:0003824">
    <property type="term" value="F:catalytic activity"/>
    <property type="evidence" value="ECO:0007669"/>
    <property type="project" value="TreeGrafter"/>
</dbReference>
<dbReference type="PANTHER" id="PTHR33336:SF15">
    <property type="entry name" value="ABM DOMAIN-CONTAINING PROTEIN"/>
    <property type="match status" value="1"/>
</dbReference>
<dbReference type="RefSeq" id="WP_212993205.1">
    <property type="nucleotide sequence ID" value="NZ_BAABEA010000009.1"/>
</dbReference>
<feature type="domain" description="ABM" evidence="1">
    <location>
        <begin position="10"/>
        <end position="98"/>
    </location>
</feature>
<gene>
    <name evidence="2" type="ORF">Aau02nite_73650</name>
</gene>
<name>A0A919SSY0_9ACTN</name>
<reference evidence="2" key="1">
    <citation type="submission" date="2021-03" db="EMBL/GenBank/DDBJ databases">
        <title>Whole genome shotgun sequence of Actinoplanes auranticolor NBRC 12245.</title>
        <authorList>
            <person name="Komaki H."/>
            <person name="Tamura T."/>
        </authorList>
    </citation>
    <scope>NUCLEOTIDE SEQUENCE</scope>
    <source>
        <strain evidence="2">NBRC 12245</strain>
    </source>
</reference>
<sequence>MAADIAEGPVTLLVTVRVRADGMTTLREELRKVVTATRQEDGCLIYEVHESASEPGEIVFYERWASPALLARHQAQDFMAGFAETVTPYLLGEPDTVVLKPLP</sequence>
<dbReference type="Proteomes" id="UP000681340">
    <property type="component" value="Unassembled WGS sequence"/>
</dbReference>
<dbReference type="PANTHER" id="PTHR33336">
    <property type="entry name" value="QUINOL MONOOXYGENASE YGIN-RELATED"/>
    <property type="match status" value="1"/>
</dbReference>
<accession>A0A919SSY0</accession>